<evidence type="ECO:0000256" key="1">
    <source>
        <dbReference type="ARBA" id="ARBA00009437"/>
    </source>
</evidence>
<dbReference type="GO" id="GO:0005829">
    <property type="term" value="C:cytosol"/>
    <property type="evidence" value="ECO:0007669"/>
    <property type="project" value="TreeGrafter"/>
</dbReference>
<dbReference type="Gene3D" id="3.40.190.290">
    <property type="match status" value="1"/>
</dbReference>
<evidence type="ECO:0000259" key="5">
    <source>
        <dbReference type="PROSITE" id="PS50931"/>
    </source>
</evidence>
<keyword evidence="2" id="KW-0805">Transcription regulation</keyword>
<keyword evidence="7" id="KW-1185">Reference proteome</keyword>
<dbReference type="EMBL" id="JACJVR010000080">
    <property type="protein sequence ID" value="MBB6693885.1"/>
    <property type="molecule type" value="Genomic_DNA"/>
</dbReference>
<dbReference type="PANTHER" id="PTHR30419:SF8">
    <property type="entry name" value="NITROGEN ASSIMILATION TRANSCRIPTIONAL ACTIVATOR-RELATED"/>
    <property type="match status" value="1"/>
</dbReference>
<dbReference type="GO" id="GO:0003700">
    <property type="term" value="F:DNA-binding transcription factor activity"/>
    <property type="evidence" value="ECO:0007669"/>
    <property type="project" value="InterPro"/>
</dbReference>
<dbReference type="InterPro" id="IPR036388">
    <property type="entry name" value="WH-like_DNA-bd_sf"/>
</dbReference>
<organism evidence="6 7">
    <name type="scientific">Cohnella xylanilytica</name>
    <dbReference type="NCBI Taxonomy" id="557555"/>
    <lineage>
        <taxon>Bacteria</taxon>
        <taxon>Bacillati</taxon>
        <taxon>Bacillota</taxon>
        <taxon>Bacilli</taxon>
        <taxon>Bacillales</taxon>
        <taxon>Paenibacillaceae</taxon>
        <taxon>Cohnella</taxon>
    </lineage>
</organism>
<dbReference type="AlphaFoldDB" id="A0A841U064"/>
<name>A0A841U064_9BACL</name>
<accession>A0A841U064</accession>
<sequence>MDLRHLQAIVEIVRHNSFTRAAEALHVTQPTISKMIKNLENELRIEIFARDGKRVKLTDAGEAIVRHAGPILQSFDNLVTEINDLTYLNKGSIRIGLPPMAGSSFFPPVIKSFQERYPGISIRMVEDGARRIEEGIADGSLDVGVVLLPVDETAFESFPIVEDRLKVILHPSHPLAERSRIELAELEGEPFILFNNDFALHERIVRECRAIGFEPRIACESSQWDFIGELAAAGLGVAMLPETICRAIPPSKARTVPLVNPIIPWQLVLAWKRDGYISLAAREWIRFTRDVFASSFSSSASSST</sequence>
<keyword evidence="3" id="KW-0238">DNA-binding</keyword>
<reference evidence="6 7" key="1">
    <citation type="submission" date="2020-08" db="EMBL/GenBank/DDBJ databases">
        <title>Cohnella phylogeny.</title>
        <authorList>
            <person name="Dunlap C."/>
        </authorList>
    </citation>
    <scope>NUCLEOTIDE SEQUENCE [LARGE SCALE GENOMIC DNA]</scope>
    <source>
        <strain evidence="6 7">DSM 25239</strain>
    </source>
</reference>
<dbReference type="InterPro" id="IPR000847">
    <property type="entry name" value="LysR_HTH_N"/>
</dbReference>
<protein>
    <submittedName>
        <fullName evidence="6">LysR family transcriptional regulator</fullName>
    </submittedName>
</protein>
<evidence type="ECO:0000313" key="7">
    <source>
        <dbReference type="Proteomes" id="UP000553776"/>
    </source>
</evidence>
<dbReference type="GO" id="GO:0003677">
    <property type="term" value="F:DNA binding"/>
    <property type="evidence" value="ECO:0007669"/>
    <property type="project" value="UniProtKB-KW"/>
</dbReference>
<evidence type="ECO:0000313" key="6">
    <source>
        <dbReference type="EMBL" id="MBB6693885.1"/>
    </source>
</evidence>
<dbReference type="Pfam" id="PF03466">
    <property type="entry name" value="LysR_substrate"/>
    <property type="match status" value="1"/>
</dbReference>
<dbReference type="PROSITE" id="PS50931">
    <property type="entry name" value="HTH_LYSR"/>
    <property type="match status" value="1"/>
</dbReference>
<dbReference type="PRINTS" id="PR00039">
    <property type="entry name" value="HTHLYSR"/>
</dbReference>
<feature type="domain" description="HTH lysR-type" evidence="5">
    <location>
        <begin position="1"/>
        <end position="58"/>
    </location>
</feature>
<keyword evidence="4" id="KW-0804">Transcription</keyword>
<dbReference type="Pfam" id="PF00126">
    <property type="entry name" value="HTH_1"/>
    <property type="match status" value="1"/>
</dbReference>
<dbReference type="RefSeq" id="WP_185137869.1">
    <property type="nucleotide sequence ID" value="NZ_JACJVR010000080.1"/>
</dbReference>
<dbReference type="SUPFAM" id="SSF53850">
    <property type="entry name" value="Periplasmic binding protein-like II"/>
    <property type="match status" value="1"/>
</dbReference>
<dbReference type="InterPro" id="IPR050950">
    <property type="entry name" value="HTH-type_LysR_regulators"/>
</dbReference>
<evidence type="ECO:0000256" key="3">
    <source>
        <dbReference type="ARBA" id="ARBA00023125"/>
    </source>
</evidence>
<evidence type="ECO:0000256" key="4">
    <source>
        <dbReference type="ARBA" id="ARBA00023163"/>
    </source>
</evidence>
<gene>
    <name evidence="6" type="ORF">H7B90_21020</name>
</gene>
<dbReference type="InterPro" id="IPR036390">
    <property type="entry name" value="WH_DNA-bd_sf"/>
</dbReference>
<proteinExistence type="inferred from homology"/>
<dbReference type="PANTHER" id="PTHR30419">
    <property type="entry name" value="HTH-TYPE TRANSCRIPTIONAL REGULATOR YBHD"/>
    <property type="match status" value="1"/>
</dbReference>
<dbReference type="InterPro" id="IPR005119">
    <property type="entry name" value="LysR_subst-bd"/>
</dbReference>
<comment type="similarity">
    <text evidence="1">Belongs to the LysR transcriptional regulatory family.</text>
</comment>
<dbReference type="Gene3D" id="1.10.10.10">
    <property type="entry name" value="Winged helix-like DNA-binding domain superfamily/Winged helix DNA-binding domain"/>
    <property type="match status" value="1"/>
</dbReference>
<dbReference type="SUPFAM" id="SSF46785">
    <property type="entry name" value="Winged helix' DNA-binding domain"/>
    <property type="match status" value="1"/>
</dbReference>
<comment type="caution">
    <text evidence="6">The sequence shown here is derived from an EMBL/GenBank/DDBJ whole genome shotgun (WGS) entry which is preliminary data.</text>
</comment>
<evidence type="ECO:0000256" key="2">
    <source>
        <dbReference type="ARBA" id="ARBA00023015"/>
    </source>
</evidence>
<dbReference type="CDD" id="cd08438">
    <property type="entry name" value="PBP2_CidR"/>
    <property type="match status" value="1"/>
</dbReference>
<dbReference type="FunFam" id="1.10.10.10:FF:000001">
    <property type="entry name" value="LysR family transcriptional regulator"/>
    <property type="match status" value="1"/>
</dbReference>
<dbReference type="Proteomes" id="UP000553776">
    <property type="component" value="Unassembled WGS sequence"/>
</dbReference>